<keyword evidence="2 4" id="KW-0012">Acyltransferase</keyword>
<dbReference type="PROSITE" id="PS51186">
    <property type="entry name" value="GNAT"/>
    <property type="match status" value="1"/>
</dbReference>
<keyword evidence="5" id="KW-1185">Reference proteome</keyword>
<dbReference type="Proteomes" id="UP001204615">
    <property type="component" value="Unassembled WGS sequence"/>
</dbReference>
<feature type="domain" description="N-acetyltransferase" evidence="3">
    <location>
        <begin position="98"/>
        <end position="225"/>
    </location>
</feature>
<proteinExistence type="predicted"/>
<organism evidence="4 5">
    <name type="scientific">Dyella lutea</name>
    <dbReference type="NCBI Taxonomy" id="2950441"/>
    <lineage>
        <taxon>Bacteria</taxon>
        <taxon>Pseudomonadati</taxon>
        <taxon>Pseudomonadota</taxon>
        <taxon>Gammaproteobacteria</taxon>
        <taxon>Lysobacterales</taxon>
        <taxon>Rhodanobacteraceae</taxon>
        <taxon>Dyella</taxon>
    </lineage>
</organism>
<evidence type="ECO:0000313" key="5">
    <source>
        <dbReference type="Proteomes" id="UP001204615"/>
    </source>
</evidence>
<accession>A0ABT1F6Z5</accession>
<keyword evidence="1 4" id="KW-0808">Transferase</keyword>
<name>A0ABT1F6Z5_9GAMM</name>
<dbReference type="InterPro" id="IPR016181">
    <property type="entry name" value="Acyl_CoA_acyltransferase"/>
</dbReference>
<evidence type="ECO:0000256" key="1">
    <source>
        <dbReference type="ARBA" id="ARBA00022679"/>
    </source>
</evidence>
<dbReference type="InterPro" id="IPR000182">
    <property type="entry name" value="GNAT_dom"/>
</dbReference>
<comment type="caution">
    <text evidence="4">The sequence shown here is derived from an EMBL/GenBank/DDBJ whole genome shotgun (WGS) entry which is preliminary data.</text>
</comment>
<sequence>MHPLDRPIWSSLSTAHEALSLGDALARRYLPDVNLFASARDDSDQALAALTALVGPGEQVYQLQVPAITVPPGLVAVKQAWGVQMLAEQPLAKGEDESGIVPLGDDDAAEMLALATLTQPGPFLARTHRMGRFVGIRIDGRLAAMAGERFRFPGWTEVSGVCTHPDFRGRGLARRLSQHVAARIALRGDVAFLHAWRDNTSAIRLYEQLGFAWRTDVHVAVLARA</sequence>
<dbReference type="GO" id="GO:0016746">
    <property type="term" value="F:acyltransferase activity"/>
    <property type="evidence" value="ECO:0007669"/>
    <property type="project" value="UniProtKB-KW"/>
</dbReference>
<protein>
    <submittedName>
        <fullName evidence="4">GNAT family N-acetyltransferase</fullName>
        <ecNumber evidence="4">2.3.1.-</ecNumber>
    </submittedName>
</protein>
<evidence type="ECO:0000256" key="2">
    <source>
        <dbReference type="ARBA" id="ARBA00023315"/>
    </source>
</evidence>
<dbReference type="InterPro" id="IPR050680">
    <property type="entry name" value="YpeA/RimI_acetyltransf"/>
</dbReference>
<dbReference type="Gene3D" id="3.40.630.30">
    <property type="match status" value="1"/>
</dbReference>
<reference evidence="4 5" key="1">
    <citation type="submission" date="2022-06" db="EMBL/GenBank/DDBJ databases">
        <title>Dyella sp. Sa strain:Sa Genome sequencing.</title>
        <authorList>
            <person name="Park S."/>
        </authorList>
    </citation>
    <scope>NUCLEOTIDE SEQUENCE [LARGE SCALE GENOMIC DNA]</scope>
    <source>
        <strain evidence="4 5">Sa</strain>
    </source>
</reference>
<dbReference type="CDD" id="cd04301">
    <property type="entry name" value="NAT_SF"/>
    <property type="match status" value="1"/>
</dbReference>
<evidence type="ECO:0000259" key="3">
    <source>
        <dbReference type="PROSITE" id="PS51186"/>
    </source>
</evidence>
<gene>
    <name evidence="4" type="ORF">NC595_03740</name>
</gene>
<dbReference type="EC" id="2.3.1.-" evidence="4"/>
<dbReference type="SUPFAM" id="SSF55729">
    <property type="entry name" value="Acyl-CoA N-acyltransferases (Nat)"/>
    <property type="match status" value="1"/>
</dbReference>
<dbReference type="RefSeq" id="WP_253564922.1">
    <property type="nucleotide sequence ID" value="NZ_JAMZEK010000001.1"/>
</dbReference>
<evidence type="ECO:0000313" key="4">
    <source>
        <dbReference type="EMBL" id="MCP1373167.1"/>
    </source>
</evidence>
<dbReference type="PANTHER" id="PTHR43420">
    <property type="entry name" value="ACETYLTRANSFERASE"/>
    <property type="match status" value="1"/>
</dbReference>
<dbReference type="PANTHER" id="PTHR43420:SF3">
    <property type="entry name" value="N-ACETYLTRANSFERASE DOMAIN-CONTAINING PROTEIN"/>
    <property type="match status" value="1"/>
</dbReference>
<dbReference type="EMBL" id="JAMZEK010000001">
    <property type="protein sequence ID" value="MCP1373167.1"/>
    <property type="molecule type" value="Genomic_DNA"/>
</dbReference>
<dbReference type="Pfam" id="PF08445">
    <property type="entry name" value="FR47"/>
    <property type="match status" value="1"/>
</dbReference>
<dbReference type="InterPro" id="IPR013653">
    <property type="entry name" value="GCN5-like_dom"/>
</dbReference>